<evidence type="ECO:0000256" key="5">
    <source>
        <dbReference type="ARBA" id="ARBA00022691"/>
    </source>
</evidence>
<feature type="compositionally biased region" description="Basic and acidic residues" evidence="14">
    <location>
        <begin position="230"/>
        <end position="241"/>
    </location>
</feature>
<keyword evidence="7" id="KW-0694">RNA-binding</keyword>
<dbReference type="InterPro" id="IPR035979">
    <property type="entry name" value="RBD_domain_sf"/>
</dbReference>
<dbReference type="EMBL" id="CAJFCJ010000013">
    <property type="protein sequence ID" value="CAD5120818.1"/>
    <property type="molecule type" value="Genomic_DNA"/>
</dbReference>
<evidence type="ECO:0000256" key="12">
    <source>
        <dbReference type="ARBA" id="ARBA00047583"/>
    </source>
</evidence>
<feature type="compositionally biased region" description="Low complexity" evidence="14">
    <location>
        <begin position="636"/>
        <end position="652"/>
    </location>
</feature>
<dbReference type="GO" id="GO:0003723">
    <property type="term" value="F:RNA binding"/>
    <property type="evidence" value="ECO:0007669"/>
    <property type="project" value="UniProtKB-KW"/>
</dbReference>
<feature type="compositionally biased region" description="Low complexity" evidence="14">
    <location>
        <begin position="246"/>
        <end position="262"/>
    </location>
</feature>
<name>A0A7I8VWT7_9ANNE</name>
<keyword evidence="10" id="KW-0539">Nucleus</keyword>
<keyword evidence="4" id="KW-0808">Transferase</keyword>
<feature type="region of interest" description="Disordered" evidence="14">
    <location>
        <begin position="214"/>
        <end position="268"/>
    </location>
</feature>
<dbReference type="Proteomes" id="UP000549394">
    <property type="component" value="Unassembled WGS sequence"/>
</dbReference>
<dbReference type="PANTHER" id="PTHR45814:SF2">
    <property type="entry name" value="HISTONE-LYSINE N-METHYLTRANSFERASE SETD1"/>
    <property type="match status" value="1"/>
</dbReference>
<evidence type="ECO:0000313" key="18">
    <source>
        <dbReference type="Proteomes" id="UP000549394"/>
    </source>
</evidence>
<dbReference type="SMART" id="SM00317">
    <property type="entry name" value="SET"/>
    <property type="match status" value="1"/>
</dbReference>
<dbReference type="CDD" id="cd19169">
    <property type="entry name" value="SET_SETD1"/>
    <property type="match status" value="1"/>
</dbReference>
<feature type="region of interest" description="Disordered" evidence="14">
    <location>
        <begin position="414"/>
        <end position="434"/>
    </location>
</feature>
<dbReference type="PROSITE" id="PS50280">
    <property type="entry name" value="SET"/>
    <property type="match status" value="1"/>
</dbReference>
<proteinExistence type="predicted"/>
<comment type="catalytic activity">
    <reaction evidence="11">
        <text>L-lysyl(4)-[histone H3] + 3 S-adenosyl-L-methionine = N(6),N(6),N(6)-trimethyl-L-lysyl(4)-[histone H3] + 3 S-adenosyl-L-homocysteine + 3 H(+)</text>
        <dbReference type="Rhea" id="RHEA:60260"/>
        <dbReference type="Rhea" id="RHEA-COMP:15537"/>
        <dbReference type="Rhea" id="RHEA-COMP:15547"/>
        <dbReference type="ChEBI" id="CHEBI:15378"/>
        <dbReference type="ChEBI" id="CHEBI:29969"/>
        <dbReference type="ChEBI" id="CHEBI:57856"/>
        <dbReference type="ChEBI" id="CHEBI:59789"/>
        <dbReference type="ChEBI" id="CHEBI:61961"/>
        <dbReference type="EC" id="2.1.1.354"/>
    </reaction>
</comment>
<dbReference type="Gene3D" id="3.30.70.330">
    <property type="match status" value="1"/>
</dbReference>
<evidence type="ECO:0000259" key="16">
    <source>
        <dbReference type="PROSITE" id="PS50868"/>
    </source>
</evidence>
<dbReference type="OrthoDB" id="308383at2759"/>
<evidence type="ECO:0000256" key="9">
    <source>
        <dbReference type="ARBA" id="ARBA00023163"/>
    </source>
</evidence>
<gene>
    <name evidence="17" type="ORF">DGYR_LOCUS8849</name>
</gene>
<feature type="domain" description="SET" evidence="15">
    <location>
        <begin position="1057"/>
        <end position="1174"/>
    </location>
</feature>
<feature type="region of interest" description="Disordered" evidence="14">
    <location>
        <begin position="847"/>
        <end position="892"/>
    </location>
</feature>
<feature type="domain" description="Post-SET" evidence="16">
    <location>
        <begin position="1180"/>
        <end position="1196"/>
    </location>
</feature>
<feature type="compositionally biased region" description="Basic residues" evidence="14">
    <location>
        <begin position="880"/>
        <end position="892"/>
    </location>
</feature>
<dbReference type="Gene3D" id="2.170.270.10">
    <property type="entry name" value="SET domain"/>
    <property type="match status" value="1"/>
</dbReference>
<dbReference type="InterPro" id="IPR003616">
    <property type="entry name" value="Post-SET_dom"/>
</dbReference>
<evidence type="ECO:0000256" key="1">
    <source>
        <dbReference type="ARBA" id="ARBA00004123"/>
    </source>
</evidence>
<dbReference type="SMART" id="SM01291">
    <property type="entry name" value="N-SET"/>
    <property type="match status" value="1"/>
</dbReference>
<keyword evidence="3" id="KW-0489">Methyltransferase</keyword>
<feature type="compositionally biased region" description="Basic and acidic residues" evidence="14">
    <location>
        <begin position="515"/>
        <end position="547"/>
    </location>
</feature>
<dbReference type="SUPFAM" id="SSF82199">
    <property type="entry name" value="SET domain"/>
    <property type="match status" value="1"/>
</dbReference>
<feature type="compositionally biased region" description="Acidic residues" evidence="14">
    <location>
        <begin position="607"/>
        <end position="618"/>
    </location>
</feature>
<comment type="catalytic activity">
    <reaction evidence="12">
        <text>N(6)-methyl-L-lysyl(4)-[histone H3] + S-adenosyl-L-methionine = N(6),N(6)-dimethyl-L-lysyl(4)-[histone H3] + S-adenosyl-L-homocysteine + H(+)</text>
        <dbReference type="Rhea" id="RHEA:60268"/>
        <dbReference type="Rhea" id="RHEA-COMP:15540"/>
        <dbReference type="Rhea" id="RHEA-COMP:15543"/>
        <dbReference type="ChEBI" id="CHEBI:15378"/>
        <dbReference type="ChEBI" id="CHEBI:57856"/>
        <dbReference type="ChEBI" id="CHEBI:59789"/>
        <dbReference type="ChEBI" id="CHEBI:61929"/>
        <dbReference type="ChEBI" id="CHEBI:61976"/>
    </reaction>
</comment>
<dbReference type="InterPro" id="IPR024657">
    <property type="entry name" value="COMPASS_Set1_N-SET"/>
</dbReference>
<dbReference type="GO" id="GO:0032259">
    <property type="term" value="P:methylation"/>
    <property type="evidence" value="ECO:0007669"/>
    <property type="project" value="UniProtKB-KW"/>
</dbReference>
<feature type="compositionally biased region" description="Polar residues" evidence="14">
    <location>
        <begin position="593"/>
        <end position="602"/>
    </location>
</feature>
<evidence type="ECO:0000256" key="7">
    <source>
        <dbReference type="ARBA" id="ARBA00022884"/>
    </source>
</evidence>
<evidence type="ECO:0000256" key="2">
    <source>
        <dbReference type="ARBA" id="ARBA00012182"/>
    </source>
</evidence>
<dbReference type="InterPro" id="IPR001214">
    <property type="entry name" value="SET_dom"/>
</dbReference>
<dbReference type="InterPro" id="IPR012677">
    <property type="entry name" value="Nucleotide-bd_a/b_plait_sf"/>
</dbReference>
<dbReference type="SMART" id="SM00508">
    <property type="entry name" value="PostSET"/>
    <property type="match status" value="1"/>
</dbReference>
<feature type="region of interest" description="Disordered" evidence="14">
    <location>
        <begin position="582"/>
        <end position="755"/>
    </location>
</feature>
<comment type="catalytic activity">
    <reaction evidence="13">
        <text>N(6),N(6)-dimethyl-L-lysyl(4)-[histone H3] + S-adenosyl-L-methionine = N(6),N(6),N(6)-trimethyl-L-lysyl(4)-[histone H3] + S-adenosyl-L-homocysteine + H(+)</text>
        <dbReference type="Rhea" id="RHEA:60272"/>
        <dbReference type="Rhea" id="RHEA-COMP:15537"/>
        <dbReference type="Rhea" id="RHEA-COMP:15540"/>
        <dbReference type="ChEBI" id="CHEBI:15378"/>
        <dbReference type="ChEBI" id="CHEBI:57856"/>
        <dbReference type="ChEBI" id="CHEBI:59789"/>
        <dbReference type="ChEBI" id="CHEBI:61961"/>
        <dbReference type="ChEBI" id="CHEBI:61976"/>
    </reaction>
</comment>
<accession>A0A7I8VWT7</accession>
<evidence type="ECO:0000313" key="17">
    <source>
        <dbReference type="EMBL" id="CAD5120818.1"/>
    </source>
</evidence>
<dbReference type="AlphaFoldDB" id="A0A7I8VWT7"/>
<protein>
    <recommendedName>
        <fullName evidence="2">[histone H3]-lysine(4) N-trimethyltransferase</fullName>
        <ecNumber evidence="2">2.1.1.354</ecNumber>
    </recommendedName>
</protein>
<dbReference type="InterPro" id="IPR046341">
    <property type="entry name" value="SET_dom_sf"/>
</dbReference>
<keyword evidence="5" id="KW-0949">S-adenosyl-L-methionine</keyword>
<reference evidence="17 18" key="1">
    <citation type="submission" date="2020-08" db="EMBL/GenBank/DDBJ databases">
        <authorList>
            <person name="Hejnol A."/>
        </authorList>
    </citation>
    <scope>NUCLEOTIDE SEQUENCE [LARGE SCALE GENOMIC DNA]</scope>
</reference>
<evidence type="ECO:0000256" key="13">
    <source>
        <dbReference type="ARBA" id="ARBA00049129"/>
    </source>
</evidence>
<keyword evidence="9" id="KW-0804">Transcription</keyword>
<evidence type="ECO:0000256" key="8">
    <source>
        <dbReference type="ARBA" id="ARBA00023015"/>
    </source>
</evidence>
<sequence length="1196" mass="136875">MANADYRVNALCPIDPRMDPRRYNEAYRGREGANVQRPKKEDFISFKLIKDPFIHKCEAKVYRYDGKPIENQPHVEVKDPRKRLDYLDRKLAFAQLDVLLPVPMLKEDDCYVGPLLRREVTIVNLNNNIDLKFLNNMARDYKILNSKIYFHPNTGKHLGIAKIAFSLLCEAQDFVEKFDGKPQMGLKIHVFFDPKGKTRQNLIVEKINEVHQPATAAPVKEAKTSPLNTSRDHSLERKTSQTKDVQQQSTRDPRSSRSSTDTLQEDNFSYRDSYRYYERDRRDTRRYNYDNRRREKYNRGDNYYRDDSASHKRNYHRNDSIKEQIEQPPPPAENAVEPDKDIEMDQAEPYTGYNGQEGIEDGELEDDERTASLDTRINMLLGVDHEEPENGEACHLNIDQPAVEEEVLTTFEESQTNDQQLELPESCDKTNDNDDRMSLSSISNGDEKIELNDACLDGENRSVSLWEHERQKQIMKNALEGTTNHLRDVLYTDVFRKSIQVFGFDVFEEWFEKSKKAAKKPDIENDQKTVESTNKTESDTEKHDTEKPITTPQILTSENLFENIGSGGFLGLRAGMPKMRSFKVPKKPRAPSPTVTQPNSRKSPSENSEDDDVSDEDFVTNNQKKPPKRREKIRYSSSSLSEESESSSSISSDEGPNGTPIASDFDAKSTGSEVDLDAEIDINKIRKGSVDAKEEEGWQSPVFSSSRQEKLSSNRGRGRGRKTNRRDSSRIDEPIPEFNLKKEPQTPEFDIPDNKSFSERDAVLTLLQISKSGGGTIKQDDNFNSTAQSVTAEHNYFNSTPPQKKHTGILPTFTDIVEKEPVDKKLEEINDFLAAVLHDHCYVLQSTPAKSPGKTQLQSPPPTSKSKKILSSISAQVPAKKQKRMPKSKPKAVRSINFSRRNESEEQKVLSNIYADGMDSEDIKLLKIAYDQMVVSGDHKEVLEGTHWAETPATIDPQFNKSRKRGAKIGLSARTQPVSIFKEARKKKQADITQQLSFRGLRSVSDNRLNTIERDSRANPVQSREARLENRRHLNAIGEYDFDSDLFKFNQLKTRRKRLRFDKSSIHCWGLFADEPIQAEEMIIEYIGEAIRSSIADFREKKYAREGIGSSYLFRLDSEMVVDATKKGNFARFINHSCNPNCYAKVVTVESSKKIVIYSKRNIDIGEEITYDYKFPYDDDKIKCHCGSAQCRGFLN</sequence>
<evidence type="ECO:0000259" key="15">
    <source>
        <dbReference type="PROSITE" id="PS50280"/>
    </source>
</evidence>
<comment type="caution">
    <text evidence="17">The sequence shown here is derived from an EMBL/GenBank/DDBJ whole genome shotgun (WGS) entry which is preliminary data.</text>
</comment>
<evidence type="ECO:0000256" key="3">
    <source>
        <dbReference type="ARBA" id="ARBA00022603"/>
    </source>
</evidence>
<dbReference type="PANTHER" id="PTHR45814">
    <property type="entry name" value="HISTONE-LYSINE N-METHYLTRANSFERASE SETD1"/>
    <property type="match status" value="1"/>
</dbReference>
<feature type="compositionally biased region" description="Basic and acidic residues" evidence="14">
    <location>
        <begin position="681"/>
        <end position="696"/>
    </location>
</feature>
<feature type="region of interest" description="Disordered" evidence="14">
    <location>
        <begin position="285"/>
        <end position="315"/>
    </location>
</feature>
<evidence type="ECO:0000256" key="4">
    <source>
        <dbReference type="ARBA" id="ARBA00022679"/>
    </source>
</evidence>
<dbReference type="InterPro" id="IPR037841">
    <property type="entry name" value="SET_SETD1A/B"/>
</dbReference>
<dbReference type="EC" id="2.1.1.354" evidence="2"/>
<dbReference type="SUPFAM" id="SSF54928">
    <property type="entry name" value="RNA-binding domain, RBD"/>
    <property type="match status" value="1"/>
</dbReference>
<dbReference type="PROSITE" id="PS50868">
    <property type="entry name" value="POST_SET"/>
    <property type="match status" value="1"/>
</dbReference>
<organism evidence="17 18">
    <name type="scientific">Dimorphilus gyrociliatus</name>
    <dbReference type="NCBI Taxonomy" id="2664684"/>
    <lineage>
        <taxon>Eukaryota</taxon>
        <taxon>Metazoa</taxon>
        <taxon>Spiralia</taxon>
        <taxon>Lophotrochozoa</taxon>
        <taxon>Annelida</taxon>
        <taxon>Polychaeta</taxon>
        <taxon>Polychaeta incertae sedis</taxon>
        <taxon>Dinophilidae</taxon>
        <taxon>Dimorphilus</taxon>
    </lineage>
</organism>
<dbReference type="GO" id="GO:0140999">
    <property type="term" value="F:histone H3K4 trimethyltransferase activity"/>
    <property type="evidence" value="ECO:0007669"/>
    <property type="project" value="UniProtKB-EC"/>
</dbReference>
<evidence type="ECO:0000256" key="10">
    <source>
        <dbReference type="ARBA" id="ARBA00023242"/>
    </source>
</evidence>
<keyword evidence="18" id="KW-1185">Reference proteome</keyword>
<feature type="compositionally biased region" description="Basic and acidic residues" evidence="14">
    <location>
        <begin position="725"/>
        <end position="745"/>
    </location>
</feature>
<evidence type="ECO:0000256" key="6">
    <source>
        <dbReference type="ARBA" id="ARBA00022853"/>
    </source>
</evidence>
<keyword evidence="8" id="KW-0805">Transcription regulation</keyword>
<dbReference type="InterPro" id="IPR044570">
    <property type="entry name" value="Set1-like"/>
</dbReference>
<dbReference type="GO" id="GO:0048188">
    <property type="term" value="C:Set1C/COMPASS complex"/>
    <property type="evidence" value="ECO:0007669"/>
    <property type="project" value="InterPro"/>
</dbReference>
<evidence type="ECO:0000256" key="14">
    <source>
        <dbReference type="SAM" id="MobiDB-lite"/>
    </source>
</evidence>
<keyword evidence="6" id="KW-0156">Chromatin regulator</keyword>
<comment type="subcellular location">
    <subcellularLocation>
        <location evidence="1">Nucleus</location>
    </subcellularLocation>
</comment>
<dbReference type="Pfam" id="PF00856">
    <property type="entry name" value="SET"/>
    <property type="match status" value="1"/>
</dbReference>
<feature type="region of interest" description="Disordered" evidence="14">
    <location>
        <begin position="515"/>
        <end position="553"/>
    </location>
</feature>
<evidence type="ECO:0000256" key="11">
    <source>
        <dbReference type="ARBA" id="ARBA00047571"/>
    </source>
</evidence>